<dbReference type="AlphaFoldDB" id="A0A4W5NAJ1"/>
<evidence type="ECO:0000256" key="1">
    <source>
        <dbReference type="SAM" id="MobiDB-lite"/>
    </source>
</evidence>
<reference evidence="3" key="1">
    <citation type="submission" date="2018-06" db="EMBL/GenBank/DDBJ databases">
        <title>Genome assembly of Danube salmon.</title>
        <authorList>
            <person name="Macqueen D.J."/>
            <person name="Gundappa M.K."/>
        </authorList>
    </citation>
    <scope>NUCLEOTIDE SEQUENCE [LARGE SCALE GENOMIC DNA]</scope>
</reference>
<proteinExistence type="predicted"/>
<feature type="region of interest" description="Disordered" evidence="1">
    <location>
        <begin position="1"/>
        <end position="31"/>
    </location>
</feature>
<keyword evidence="3" id="KW-1185">Reference proteome</keyword>
<dbReference type="Proteomes" id="UP000314982">
    <property type="component" value="Unassembled WGS sequence"/>
</dbReference>
<feature type="compositionally biased region" description="Polar residues" evidence="1">
    <location>
        <begin position="17"/>
        <end position="26"/>
    </location>
</feature>
<evidence type="ECO:0000313" key="3">
    <source>
        <dbReference type="Proteomes" id="UP000314982"/>
    </source>
</evidence>
<reference evidence="2" key="3">
    <citation type="submission" date="2025-09" db="UniProtKB">
        <authorList>
            <consortium name="Ensembl"/>
        </authorList>
    </citation>
    <scope>IDENTIFICATION</scope>
</reference>
<dbReference type="SUPFAM" id="SSF118359">
    <property type="entry name" value="Expressed protein At2g23090/F21P24.15"/>
    <property type="match status" value="1"/>
</dbReference>
<evidence type="ECO:0000313" key="2">
    <source>
        <dbReference type="Ensembl" id="ENSHHUP00000046554.1"/>
    </source>
</evidence>
<name>A0A4W5NAJ1_9TELE</name>
<accession>A0A4W5NAJ1</accession>
<sequence>MPWRRLLRRREQLRTRSQGSTGSQYTCPVCHADPKTSKQHFESKYPKSPMVPVLVDVQA</sequence>
<organism evidence="2 3">
    <name type="scientific">Hucho hucho</name>
    <name type="common">huchen</name>
    <dbReference type="NCBI Taxonomy" id="62062"/>
    <lineage>
        <taxon>Eukaryota</taxon>
        <taxon>Metazoa</taxon>
        <taxon>Chordata</taxon>
        <taxon>Craniata</taxon>
        <taxon>Vertebrata</taxon>
        <taxon>Euteleostomi</taxon>
        <taxon>Actinopterygii</taxon>
        <taxon>Neopterygii</taxon>
        <taxon>Teleostei</taxon>
        <taxon>Protacanthopterygii</taxon>
        <taxon>Salmoniformes</taxon>
        <taxon>Salmonidae</taxon>
        <taxon>Salmoninae</taxon>
        <taxon>Hucho</taxon>
    </lineage>
</organism>
<dbReference type="GeneTree" id="ENSGT00970000196788"/>
<reference evidence="2" key="2">
    <citation type="submission" date="2025-08" db="UniProtKB">
        <authorList>
            <consortium name="Ensembl"/>
        </authorList>
    </citation>
    <scope>IDENTIFICATION</scope>
</reference>
<protein>
    <submittedName>
        <fullName evidence="2">Uncharacterized protein</fullName>
    </submittedName>
</protein>
<dbReference type="Ensembl" id="ENSHHUT00000048264.1">
    <property type="protein sequence ID" value="ENSHHUP00000046554.1"/>
    <property type="gene ID" value="ENSHHUG00000028335.1"/>
</dbReference>